<dbReference type="GO" id="GO:0006260">
    <property type="term" value="P:DNA replication"/>
    <property type="evidence" value="ECO:0007669"/>
    <property type="project" value="UniProtKB-KW"/>
</dbReference>
<dbReference type="STRING" id="1143323.M787_002295"/>
<keyword evidence="3" id="KW-0808">Transferase</keyword>
<dbReference type="InterPro" id="IPR004013">
    <property type="entry name" value="PHP_dom"/>
</dbReference>
<dbReference type="InterPro" id="IPR004805">
    <property type="entry name" value="DnaE2/DnaE/PolC"/>
</dbReference>
<accession>A0A173DZ08</accession>
<dbReference type="SUPFAM" id="SSF89550">
    <property type="entry name" value="PHP domain-like"/>
    <property type="match status" value="1"/>
</dbReference>
<keyword evidence="6" id="KW-0239">DNA-directed DNA polymerase</keyword>
<dbReference type="GeneID" id="81478134"/>
<keyword evidence="5" id="KW-0235">DNA replication</keyword>
<dbReference type="InterPro" id="IPR029460">
    <property type="entry name" value="DNAPol_HHH"/>
</dbReference>
<dbReference type="InterPro" id="IPR003141">
    <property type="entry name" value="Pol/His_phosphatase_N"/>
</dbReference>
<dbReference type="GO" id="GO:0008408">
    <property type="term" value="F:3'-5' exonuclease activity"/>
    <property type="evidence" value="ECO:0007669"/>
    <property type="project" value="InterPro"/>
</dbReference>
<dbReference type="AlphaFoldDB" id="A0A173DZ08"/>
<dbReference type="InterPro" id="IPR016195">
    <property type="entry name" value="Pol/histidinol_Pase-like"/>
</dbReference>
<comment type="catalytic activity">
    <reaction evidence="7">
        <text>DNA(n) + a 2'-deoxyribonucleoside 5'-triphosphate = DNA(n+1) + diphosphate</text>
        <dbReference type="Rhea" id="RHEA:22508"/>
        <dbReference type="Rhea" id="RHEA-COMP:17339"/>
        <dbReference type="Rhea" id="RHEA-COMP:17340"/>
        <dbReference type="ChEBI" id="CHEBI:33019"/>
        <dbReference type="ChEBI" id="CHEBI:61560"/>
        <dbReference type="ChEBI" id="CHEBI:173112"/>
        <dbReference type="EC" id="2.7.7.7"/>
    </reaction>
</comment>
<evidence type="ECO:0000256" key="6">
    <source>
        <dbReference type="ARBA" id="ARBA00022932"/>
    </source>
</evidence>
<dbReference type="EC" id="2.7.7.7" evidence="1"/>
<dbReference type="InterPro" id="IPR040982">
    <property type="entry name" value="DNA_pol3_finger"/>
</dbReference>
<feature type="domain" description="Polymerase/histidinol phosphatase N-terminal" evidence="8">
    <location>
        <begin position="4"/>
        <end position="71"/>
    </location>
</feature>
<reference evidence="9 10" key="1">
    <citation type="journal article" date="2014" name="Syst. Appl. Microbiol.">
        <title>Evidence for the existence of two new members of the family Chlamydiaceae and proposal of Chlamydia avium sp. nov. and Chlamydia gallinacea sp. nov.</title>
        <authorList>
            <person name="Sachse K."/>
            <person name="Laroucau K."/>
            <person name="Riege K."/>
            <person name="Wehner S."/>
            <person name="Dilcher M."/>
            <person name="Creasy H.H."/>
            <person name="Weidmann M."/>
            <person name="Myers G."/>
            <person name="Vorimore F."/>
            <person name="Vicari N."/>
            <person name="Magnino S."/>
            <person name="Liebler-Tenorio E."/>
            <person name="Ruettger A."/>
            <person name="Bavoil P.M."/>
            <person name="Hufert F.T."/>
            <person name="Rossello-Mora R."/>
            <person name="Marz M."/>
        </authorList>
    </citation>
    <scope>NUCLEOTIDE SEQUENCE [LARGE SCALE GENOMIC DNA]</scope>
    <source>
        <strain evidence="9 10">08-1274/3</strain>
    </source>
</reference>
<protein>
    <recommendedName>
        <fullName evidence="2">DNA polymerase III subunit alpha</fullName>
        <ecNumber evidence="1">2.7.7.7</ecNumber>
    </recommendedName>
</protein>
<dbReference type="NCBIfam" id="TIGR00594">
    <property type="entry name" value="polc"/>
    <property type="match status" value="1"/>
</dbReference>
<evidence type="ECO:0000256" key="2">
    <source>
        <dbReference type="ARBA" id="ARBA00019114"/>
    </source>
</evidence>
<dbReference type="CDD" id="cd12113">
    <property type="entry name" value="PHP_PolIIIA_DnaE3"/>
    <property type="match status" value="1"/>
</dbReference>
<evidence type="ECO:0000259" key="8">
    <source>
        <dbReference type="SMART" id="SM00481"/>
    </source>
</evidence>
<dbReference type="InterPro" id="IPR010994">
    <property type="entry name" value="RuvA_2-like"/>
</dbReference>
<dbReference type="Proteomes" id="UP000019147">
    <property type="component" value="Chromosome"/>
</dbReference>
<dbReference type="GO" id="GO:0003887">
    <property type="term" value="F:DNA-directed DNA polymerase activity"/>
    <property type="evidence" value="ECO:0007669"/>
    <property type="project" value="UniProtKB-KW"/>
</dbReference>
<dbReference type="Gene3D" id="3.20.20.140">
    <property type="entry name" value="Metal-dependent hydrolases"/>
    <property type="match status" value="1"/>
</dbReference>
<dbReference type="Gene3D" id="1.10.10.1600">
    <property type="entry name" value="Bacterial DNA polymerase III alpha subunit, thumb domain"/>
    <property type="match status" value="1"/>
</dbReference>
<evidence type="ECO:0000256" key="5">
    <source>
        <dbReference type="ARBA" id="ARBA00022705"/>
    </source>
</evidence>
<dbReference type="Pfam" id="PF07733">
    <property type="entry name" value="DNA_pol3_alpha"/>
    <property type="match status" value="1"/>
</dbReference>
<dbReference type="KEGG" id="cgz:M787_002295"/>
<organism evidence="9 10">
    <name type="scientific">Chlamydia gallinacea 08-1274/3</name>
    <dbReference type="NCBI Taxonomy" id="1143323"/>
    <lineage>
        <taxon>Bacteria</taxon>
        <taxon>Pseudomonadati</taxon>
        <taxon>Chlamydiota</taxon>
        <taxon>Chlamydiia</taxon>
        <taxon>Chlamydiales</taxon>
        <taxon>Chlamydiaceae</taxon>
        <taxon>Chlamydia/Chlamydophila group</taxon>
        <taxon>Chlamydia</taxon>
    </lineage>
</organism>
<evidence type="ECO:0000256" key="3">
    <source>
        <dbReference type="ARBA" id="ARBA00022679"/>
    </source>
</evidence>
<dbReference type="PANTHER" id="PTHR32294">
    <property type="entry name" value="DNA POLYMERASE III SUBUNIT ALPHA"/>
    <property type="match status" value="1"/>
</dbReference>
<evidence type="ECO:0000256" key="4">
    <source>
        <dbReference type="ARBA" id="ARBA00022695"/>
    </source>
</evidence>
<dbReference type="CDD" id="cd04485">
    <property type="entry name" value="DnaE_OBF"/>
    <property type="match status" value="1"/>
</dbReference>
<dbReference type="InterPro" id="IPR011708">
    <property type="entry name" value="DNA_pol3_alpha_NTPase_dom"/>
</dbReference>
<dbReference type="RefSeq" id="WP_021828847.1">
    <property type="nucleotide sequence ID" value="NZ_CP015840.1"/>
</dbReference>
<proteinExistence type="predicted"/>
<sequence length="1240" mass="141180">MTWIPLHCHSQYSILDATSSIKSFVAKAKEYRIPSLALTDHGNLYGAIEFYKECEQNDIKPIIGCEVYVAPTSRFEKKKEKKSRVANHLILLCKNEEGYRNLCTLSSLAFTEGFYYFPRIDRDLLTQYARGLICLSGCLSGSVAQAALESEEALEKDLLWYQQLFRDDFYTEIQLHKMSEEKISSLNEEWLKHEYHQFIDKQTRVNCAVLEASKRLGIHTVATNDIHYIHPDDWLAHEILLNVQFGETIRIAKQNTYIPNPKRKVYLSREYYFKSPEEMAKIFSDHPETITNTLEVADKCNLKLNFSNKHYPIYVPESLKEKGAYTEEERYIASSEFLKYLCEQGLSTKYTKEALAHIAKKFPNQDPLELVKKRLETEMSIIIPKGMCDYLLIVWDIIHWAKDHGIPVGPGRGSGAGSVMLFLLGITEIEPIRFDLFFERFINPERLSYPDIDIDICMAGRERVINYAIERHGKDNVAQIITFGTMKAKMAVKDVGRTLDVPLAKVNQIAKHIPELHATLTKALETDPNLYELYTHDAEASQVIDMAMRLEGSIRNTGVHAAGVIICGDRLTDHIPICISKDSTMITTQFSMKPVESVGMLKIDFLGLKTLTSIHIAIQAIYRKTGKLLHMASLPLDDKTTFALLHQGKTMGIFQMESKGMQELAKNLRPDSFEEIIAIGALYRPGPMDMIPSFINRKHGKEIIEYDHPLMEPILKETYGIMVYQEQVMQIAGSLASYSLGEGDVLRRAMGKKDINQMLKERTRFCERACKNGIDTELATTIFDKMEKFASYGFNKSHAAAYGLITYTTAYLKANYPKEWLAALLTCDSDDIEKIGKLIHEARSMDICVLPPDINESGTNFVATDQGIRFAMGAIKGIGKGLVESIIEEREKHGPYLSIRNFIQRSDLKKVTKKHAENLIDSGCFDIFEPDRDRALATLESMYDAIAKEKKEAASGVMTFFSLSSMHQEETETLAPDTLVIQRSKKEKLKKEKELLGIYLTEHPMDAVKDILPRLSVVSLGEFDHLPHGAVVRTLFMIDKVTTRLSSKGQKKFAILRISDGIDSYELPIWPEMYAEQQELLEEDCLVYAILSIDKRSDSLRLSCRWMKDLSLINEQILQECDEMFDKIKEQMQKMSFYVNSGKNKNQEKTTMSKTENLRSPTSVVKLSLDLGELRHSHICTLKHILSKYPGSRALSLIFTKDNQKVASISPDTDYFISEDTANLQKDLEHAQLPIRLISI</sequence>
<keyword evidence="4" id="KW-0548">Nucleotidyltransferase</keyword>
<dbReference type="InterPro" id="IPR041931">
    <property type="entry name" value="DNA_pol3_alpha_thumb_dom"/>
</dbReference>
<gene>
    <name evidence="9" type="ORF">M787_002295</name>
</gene>
<dbReference type="SUPFAM" id="SSF47781">
    <property type="entry name" value="RuvA domain 2-like"/>
    <property type="match status" value="1"/>
</dbReference>
<dbReference type="NCBIfam" id="NF004226">
    <property type="entry name" value="PRK05673.1"/>
    <property type="match status" value="1"/>
</dbReference>
<dbReference type="Gene3D" id="1.10.150.870">
    <property type="match status" value="1"/>
</dbReference>
<dbReference type="PANTHER" id="PTHR32294:SF0">
    <property type="entry name" value="DNA POLYMERASE III SUBUNIT ALPHA"/>
    <property type="match status" value="1"/>
</dbReference>
<dbReference type="Pfam" id="PF14579">
    <property type="entry name" value="HHH_6"/>
    <property type="match status" value="1"/>
</dbReference>
<evidence type="ECO:0000313" key="10">
    <source>
        <dbReference type="Proteomes" id="UP000019147"/>
    </source>
</evidence>
<evidence type="ECO:0000313" key="9">
    <source>
        <dbReference type="EMBL" id="ANG66147.1"/>
    </source>
</evidence>
<dbReference type="OrthoDB" id="9803237at2"/>
<evidence type="ECO:0000256" key="7">
    <source>
        <dbReference type="ARBA" id="ARBA00049244"/>
    </source>
</evidence>
<dbReference type="SMART" id="SM00481">
    <property type="entry name" value="POLIIIAc"/>
    <property type="match status" value="1"/>
</dbReference>
<evidence type="ECO:0000256" key="1">
    <source>
        <dbReference type="ARBA" id="ARBA00012417"/>
    </source>
</evidence>
<dbReference type="Pfam" id="PF02811">
    <property type="entry name" value="PHP"/>
    <property type="match status" value="1"/>
</dbReference>
<dbReference type="Pfam" id="PF17657">
    <property type="entry name" value="DNA_pol3_finger"/>
    <property type="match status" value="1"/>
</dbReference>
<name>A0A173DZ08_9CHLA</name>
<dbReference type="eggNOG" id="COG0587">
    <property type="taxonomic scope" value="Bacteria"/>
</dbReference>
<dbReference type="EMBL" id="CP015840">
    <property type="protein sequence ID" value="ANG66147.1"/>
    <property type="molecule type" value="Genomic_DNA"/>
</dbReference>